<dbReference type="CDD" id="cd00761">
    <property type="entry name" value="Glyco_tranf_GTA_type"/>
    <property type="match status" value="1"/>
</dbReference>
<dbReference type="Pfam" id="PF00535">
    <property type="entry name" value="Glycos_transf_2"/>
    <property type="match status" value="1"/>
</dbReference>
<keyword evidence="2 4" id="KW-0808">Transferase</keyword>
<evidence type="ECO:0000313" key="5">
    <source>
        <dbReference type="Proteomes" id="UP000182584"/>
    </source>
</evidence>
<sequence length="347" mass="40401">MKYSFLVPVYNVENLLKKCVDSIMSQKPISEEYEIILVDDGSTDSSGSICDDLSAAYANIRCIHQGNMGLLKARGTGVRASKGQYLIFVDSDDYLEDNLLVTVDRYIDEYDPDYINYSYIKDVGDKRIVHSITDSEYEILNKRQLLELFVASDKFNSIWSKVVRADIFRNNIDSIYDMSTNIGEDKIQTAFLISKADKAVFVGRCLYHYVIRQDSIVHNKSANDIYNIIAVDRKVENIVRDTLSDLPMRTVSKDNILGRYNATAIDGVLEHIYKYNKYNDIDYKERLNVLNKFLEYDQNFWEADRETIKRLKIYNRIRYKLFVNRRFNKLISLDRLLHVAQKLIASK</sequence>
<evidence type="ECO:0000256" key="2">
    <source>
        <dbReference type="ARBA" id="ARBA00022679"/>
    </source>
</evidence>
<keyword evidence="1" id="KW-0328">Glycosyltransferase</keyword>
<evidence type="ECO:0000313" key="4">
    <source>
        <dbReference type="EMBL" id="SER55174.1"/>
    </source>
</evidence>
<organism evidence="4 5">
    <name type="scientific">Butyrivibrio fibrisolvens</name>
    <dbReference type="NCBI Taxonomy" id="831"/>
    <lineage>
        <taxon>Bacteria</taxon>
        <taxon>Bacillati</taxon>
        <taxon>Bacillota</taxon>
        <taxon>Clostridia</taxon>
        <taxon>Lachnospirales</taxon>
        <taxon>Lachnospiraceae</taxon>
        <taxon>Butyrivibrio</taxon>
    </lineage>
</organism>
<evidence type="ECO:0000256" key="1">
    <source>
        <dbReference type="ARBA" id="ARBA00022676"/>
    </source>
</evidence>
<dbReference type="InterPro" id="IPR029044">
    <property type="entry name" value="Nucleotide-diphossugar_trans"/>
</dbReference>
<dbReference type="RefSeq" id="WP_074755204.1">
    <property type="nucleotide sequence ID" value="NZ_FOGJ01000007.1"/>
</dbReference>
<protein>
    <submittedName>
        <fullName evidence="4">Glycosyltransferase involved in cell wall bisynthesis</fullName>
    </submittedName>
</protein>
<proteinExistence type="predicted"/>
<dbReference type="OrthoDB" id="1640114at2"/>
<name>A0A1H9Q419_BUTFI</name>
<dbReference type="Gene3D" id="3.90.550.10">
    <property type="entry name" value="Spore Coat Polysaccharide Biosynthesis Protein SpsA, Chain A"/>
    <property type="match status" value="1"/>
</dbReference>
<dbReference type="AlphaFoldDB" id="A0A1H9Q419"/>
<gene>
    <name evidence="4" type="ORF">SAMN04487884_10731</name>
</gene>
<dbReference type="SUPFAM" id="SSF53448">
    <property type="entry name" value="Nucleotide-diphospho-sugar transferases"/>
    <property type="match status" value="1"/>
</dbReference>
<dbReference type="PANTHER" id="PTHR22916">
    <property type="entry name" value="GLYCOSYLTRANSFERASE"/>
    <property type="match status" value="1"/>
</dbReference>
<dbReference type="Proteomes" id="UP000182584">
    <property type="component" value="Unassembled WGS sequence"/>
</dbReference>
<dbReference type="GO" id="GO:0016757">
    <property type="term" value="F:glycosyltransferase activity"/>
    <property type="evidence" value="ECO:0007669"/>
    <property type="project" value="UniProtKB-KW"/>
</dbReference>
<dbReference type="InterPro" id="IPR001173">
    <property type="entry name" value="Glyco_trans_2-like"/>
</dbReference>
<dbReference type="EMBL" id="FOGJ01000007">
    <property type="protein sequence ID" value="SER55174.1"/>
    <property type="molecule type" value="Genomic_DNA"/>
</dbReference>
<accession>A0A1H9Q419</accession>
<evidence type="ECO:0000259" key="3">
    <source>
        <dbReference type="Pfam" id="PF00535"/>
    </source>
</evidence>
<feature type="domain" description="Glycosyltransferase 2-like" evidence="3">
    <location>
        <begin position="4"/>
        <end position="139"/>
    </location>
</feature>
<dbReference type="PANTHER" id="PTHR22916:SF51">
    <property type="entry name" value="GLYCOSYLTRANSFERASE EPSH-RELATED"/>
    <property type="match status" value="1"/>
</dbReference>
<reference evidence="4 5" key="1">
    <citation type="submission" date="2016-10" db="EMBL/GenBank/DDBJ databases">
        <authorList>
            <person name="de Groot N.N."/>
        </authorList>
    </citation>
    <scope>NUCLEOTIDE SEQUENCE [LARGE SCALE GENOMIC DNA]</scope>
    <source>
        <strain evidence="4 5">AR40</strain>
    </source>
</reference>